<dbReference type="Proteomes" id="UP000032304">
    <property type="component" value="Chromosome 6"/>
</dbReference>
<evidence type="ECO:0000313" key="1">
    <source>
        <dbReference type="EMBL" id="KJB35458.1"/>
    </source>
</evidence>
<name>A0A0D2Q7Z4_GOSRA</name>
<evidence type="ECO:0000313" key="2">
    <source>
        <dbReference type="Proteomes" id="UP000032304"/>
    </source>
</evidence>
<gene>
    <name evidence="1" type="ORF">B456_006G115800</name>
</gene>
<accession>A0A0D2Q7Z4</accession>
<evidence type="ECO:0008006" key="3">
    <source>
        <dbReference type="Google" id="ProtNLM"/>
    </source>
</evidence>
<dbReference type="PANTHER" id="PTHR21678">
    <property type="entry name" value="GROWTH INHIBITION AND DIFFERENTIATION RELATED PROTEIN 88"/>
    <property type="match status" value="1"/>
</dbReference>
<dbReference type="Gene3D" id="3.30.70.330">
    <property type="match status" value="1"/>
</dbReference>
<protein>
    <recommendedName>
        <fullName evidence="3">Coiled-coil domain-containing protein R3HCC1L</fullName>
    </recommendedName>
</protein>
<dbReference type="STRING" id="29730.A0A0D2Q7Z4"/>
<reference evidence="1 2" key="1">
    <citation type="journal article" date="2012" name="Nature">
        <title>Repeated polyploidization of Gossypium genomes and the evolution of spinnable cotton fibres.</title>
        <authorList>
            <person name="Paterson A.H."/>
            <person name="Wendel J.F."/>
            <person name="Gundlach H."/>
            <person name="Guo H."/>
            <person name="Jenkins J."/>
            <person name="Jin D."/>
            <person name="Llewellyn D."/>
            <person name="Showmaker K.C."/>
            <person name="Shu S."/>
            <person name="Udall J."/>
            <person name="Yoo M.J."/>
            <person name="Byers R."/>
            <person name="Chen W."/>
            <person name="Doron-Faigenboim A."/>
            <person name="Duke M.V."/>
            <person name="Gong L."/>
            <person name="Grimwood J."/>
            <person name="Grover C."/>
            <person name="Grupp K."/>
            <person name="Hu G."/>
            <person name="Lee T.H."/>
            <person name="Li J."/>
            <person name="Lin L."/>
            <person name="Liu T."/>
            <person name="Marler B.S."/>
            <person name="Page J.T."/>
            <person name="Roberts A.W."/>
            <person name="Romanel E."/>
            <person name="Sanders W.S."/>
            <person name="Szadkowski E."/>
            <person name="Tan X."/>
            <person name="Tang H."/>
            <person name="Xu C."/>
            <person name="Wang J."/>
            <person name="Wang Z."/>
            <person name="Zhang D."/>
            <person name="Zhang L."/>
            <person name="Ashrafi H."/>
            <person name="Bedon F."/>
            <person name="Bowers J.E."/>
            <person name="Brubaker C.L."/>
            <person name="Chee P.W."/>
            <person name="Das S."/>
            <person name="Gingle A.R."/>
            <person name="Haigler C.H."/>
            <person name="Harker D."/>
            <person name="Hoffmann L.V."/>
            <person name="Hovav R."/>
            <person name="Jones D.C."/>
            <person name="Lemke C."/>
            <person name="Mansoor S."/>
            <person name="ur Rahman M."/>
            <person name="Rainville L.N."/>
            <person name="Rambani A."/>
            <person name="Reddy U.K."/>
            <person name="Rong J.K."/>
            <person name="Saranga Y."/>
            <person name="Scheffler B.E."/>
            <person name="Scheffler J.A."/>
            <person name="Stelly D.M."/>
            <person name="Triplett B.A."/>
            <person name="Van Deynze A."/>
            <person name="Vaslin M.F."/>
            <person name="Waghmare V.N."/>
            <person name="Walford S.A."/>
            <person name="Wright R.J."/>
            <person name="Zaki E.A."/>
            <person name="Zhang T."/>
            <person name="Dennis E.S."/>
            <person name="Mayer K.F."/>
            <person name="Peterson D.G."/>
            <person name="Rokhsar D.S."/>
            <person name="Wang X."/>
            <person name="Schmutz J."/>
        </authorList>
    </citation>
    <scope>NUCLEOTIDE SEQUENCE [LARGE SCALE GENOMIC DNA]</scope>
</reference>
<sequence length="377" mass="41881">MEKGGDESWSEKVEDLVAAGDTQGAISFLENLISQLQTASSSDDLRLPSALSDLASLYSSIGFSLKSDQLLSRASLLKRHAHSSSIGLKNKDLKEDSLTSSDVSLAENDNPLTHGNLEKLPVLPGDCWTPKSSSDDVFWMTCYGIAILMVCTDWEAIADREPSELLSSECLPGVSNLSLEDSKVEAPKRRGRGTFSYRKTELYSDRLSDVSASKDTDNEDVCKHPETKTMESKYGMHHVLVLADFSPSTRTTDLEKLFEDFRDRGVAIRWVNDTTALAVFRTPSVALEARNHVRCPFTIRILDKDDILLGSISAKDLEPPRQRPQTSARTAQRLIAQAIGSKLPSNFGSRELRSQEEARRTRIVTRQKLRDDAWGDE</sequence>
<dbReference type="AlphaFoldDB" id="A0A0D2Q7Z4"/>
<keyword evidence="2" id="KW-1185">Reference proteome</keyword>
<dbReference type="PANTHER" id="PTHR21678:SF0">
    <property type="entry name" value="C3H1-TYPE DOMAIN-CONTAINING PROTEIN"/>
    <property type="match status" value="1"/>
</dbReference>
<dbReference type="eggNOG" id="KOG4483">
    <property type="taxonomic scope" value="Eukaryota"/>
</dbReference>
<dbReference type="InterPro" id="IPR012677">
    <property type="entry name" value="Nucleotide-bd_a/b_plait_sf"/>
</dbReference>
<organism evidence="1 2">
    <name type="scientific">Gossypium raimondii</name>
    <name type="common">Peruvian cotton</name>
    <name type="synonym">Gossypium klotzschianum subsp. raimondii</name>
    <dbReference type="NCBI Taxonomy" id="29730"/>
    <lineage>
        <taxon>Eukaryota</taxon>
        <taxon>Viridiplantae</taxon>
        <taxon>Streptophyta</taxon>
        <taxon>Embryophyta</taxon>
        <taxon>Tracheophyta</taxon>
        <taxon>Spermatophyta</taxon>
        <taxon>Magnoliopsida</taxon>
        <taxon>eudicotyledons</taxon>
        <taxon>Gunneridae</taxon>
        <taxon>Pentapetalae</taxon>
        <taxon>rosids</taxon>
        <taxon>malvids</taxon>
        <taxon>Malvales</taxon>
        <taxon>Malvaceae</taxon>
        <taxon>Malvoideae</taxon>
        <taxon>Gossypium</taxon>
    </lineage>
</organism>
<dbReference type="Gramene" id="KJB35458">
    <property type="protein sequence ID" value="KJB35458"/>
    <property type="gene ID" value="B456_006G115800"/>
</dbReference>
<dbReference type="EMBL" id="CM001745">
    <property type="protein sequence ID" value="KJB35458.1"/>
    <property type="molecule type" value="Genomic_DNA"/>
</dbReference>
<proteinExistence type="predicted"/>
<dbReference type="InterPro" id="IPR039884">
    <property type="entry name" value="R3HC1/R3HCL"/>
</dbReference>